<dbReference type="InterPro" id="IPR009100">
    <property type="entry name" value="AcylCoA_DH/oxidase_NM_dom_sf"/>
</dbReference>
<feature type="domain" description="Acyl-CoA dehydrogenase/oxidase N-terminal" evidence="9">
    <location>
        <begin position="10"/>
        <end position="119"/>
    </location>
</feature>
<dbReference type="Gene3D" id="2.40.110.10">
    <property type="entry name" value="Butyryl-CoA Dehydrogenase, subunit A, domain 2"/>
    <property type="match status" value="1"/>
</dbReference>
<organism evidence="10 11">
    <name type="scientific">Rhodococcus kronopolitis</name>
    <dbReference type="NCBI Taxonomy" id="1460226"/>
    <lineage>
        <taxon>Bacteria</taxon>
        <taxon>Bacillati</taxon>
        <taxon>Actinomycetota</taxon>
        <taxon>Actinomycetes</taxon>
        <taxon>Mycobacteriales</taxon>
        <taxon>Nocardiaceae</taxon>
        <taxon>Rhodococcus</taxon>
    </lineage>
</organism>
<dbReference type="Pfam" id="PF00441">
    <property type="entry name" value="Acyl-CoA_dh_1"/>
    <property type="match status" value="1"/>
</dbReference>
<gene>
    <name evidence="10" type="ORF">ACFO6S_08415</name>
</gene>
<evidence type="ECO:0000256" key="2">
    <source>
        <dbReference type="ARBA" id="ARBA00009347"/>
    </source>
</evidence>
<dbReference type="Gene3D" id="1.20.140.10">
    <property type="entry name" value="Butyryl-CoA Dehydrogenase, subunit A, domain 3"/>
    <property type="match status" value="1"/>
</dbReference>
<evidence type="ECO:0000259" key="8">
    <source>
        <dbReference type="Pfam" id="PF02770"/>
    </source>
</evidence>
<keyword evidence="4 6" id="KW-0274">FAD</keyword>
<reference evidence="11" key="1">
    <citation type="journal article" date="2019" name="Int. J. Syst. Evol. Microbiol.">
        <title>The Global Catalogue of Microorganisms (GCM) 10K type strain sequencing project: providing services to taxonomists for standard genome sequencing and annotation.</title>
        <authorList>
            <consortium name="The Broad Institute Genomics Platform"/>
            <consortium name="The Broad Institute Genome Sequencing Center for Infectious Disease"/>
            <person name="Wu L."/>
            <person name="Ma J."/>
        </authorList>
    </citation>
    <scope>NUCLEOTIDE SEQUENCE [LARGE SCALE GENOMIC DNA]</scope>
    <source>
        <strain evidence="11">CCUG 54520</strain>
    </source>
</reference>
<evidence type="ECO:0000313" key="10">
    <source>
        <dbReference type="EMBL" id="MFC4603700.1"/>
    </source>
</evidence>
<evidence type="ECO:0000256" key="1">
    <source>
        <dbReference type="ARBA" id="ARBA00001974"/>
    </source>
</evidence>
<dbReference type="PANTHER" id="PTHR43292">
    <property type="entry name" value="ACYL-COA DEHYDROGENASE"/>
    <property type="match status" value="1"/>
</dbReference>
<dbReference type="Gene3D" id="1.10.540.10">
    <property type="entry name" value="Acyl-CoA dehydrogenase/oxidase, N-terminal domain"/>
    <property type="match status" value="1"/>
</dbReference>
<keyword evidence="5 6" id="KW-0560">Oxidoreductase</keyword>
<feature type="domain" description="Acyl-CoA oxidase/dehydrogenase middle" evidence="8">
    <location>
        <begin position="124"/>
        <end position="218"/>
    </location>
</feature>
<dbReference type="InterPro" id="IPR009075">
    <property type="entry name" value="AcylCo_DH/oxidase_C"/>
</dbReference>
<dbReference type="PANTHER" id="PTHR43292:SF3">
    <property type="entry name" value="ACYL-COA DEHYDROGENASE FADE29"/>
    <property type="match status" value="1"/>
</dbReference>
<sequence>MDLDFDDATVAFRDEVRAFLKEHVPTTPLPHMDTAEGFEAHRQWERTLADARLSVVSWPAEFGGRDATLEQWVVFEEEYYRSGAPGRVSQNGIFLLAPTLFEHAKPEQLARIMPRMARADDIWAQAWSEPESGSDLASLRATATKVDGGWLLNGQKTWSSRASFADWGFGLFRSDPEAQRHKGITYYMFDMRSKGVTVRPIDQLDGLPGFAEVFLEDVFVPDDPANPAESGVIGAVNEGWRVAMSTASNERGLSLRSPGRFLAATDRLVELWKRNGDPSDTALRDRVADAWIGSRAYELHTWGTVTRLADGGQLGAESSINKVFWSEWDVATHETALDLLGPESELLDSWMDGYLFSLSGPIYAGTNEIQKNVIAERLLGLPKADR</sequence>
<evidence type="ECO:0000259" key="9">
    <source>
        <dbReference type="Pfam" id="PF02771"/>
    </source>
</evidence>
<comment type="caution">
    <text evidence="10">The sequence shown here is derived from an EMBL/GenBank/DDBJ whole genome shotgun (WGS) entry which is preliminary data.</text>
</comment>
<dbReference type="InterPro" id="IPR013786">
    <property type="entry name" value="AcylCoA_DH/ox_N"/>
</dbReference>
<dbReference type="EMBL" id="JBHSFO010000003">
    <property type="protein sequence ID" value="MFC4603700.1"/>
    <property type="molecule type" value="Genomic_DNA"/>
</dbReference>
<evidence type="ECO:0000256" key="5">
    <source>
        <dbReference type="ARBA" id="ARBA00023002"/>
    </source>
</evidence>
<evidence type="ECO:0000256" key="4">
    <source>
        <dbReference type="ARBA" id="ARBA00022827"/>
    </source>
</evidence>
<comment type="similarity">
    <text evidence="2 6">Belongs to the acyl-CoA dehydrogenase family.</text>
</comment>
<keyword evidence="3 6" id="KW-0285">Flavoprotein</keyword>
<dbReference type="InterPro" id="IPR052161">
    <property type="entry name" value="Mycobact_Acyl-CoA_DH"/>
</dbReference>
<evidence type="ECO:0000259" key="7">
    <source>
        <dbReference type="Pfam" id="PF00441"/>
    </source>
</evidence>
<dbReference type="InterPro" id="IPR006091">
    <property type="entry name" value="Acyl-CoA_Oxase/DH_mid-dom"/>
</dbReference>
<dbReference type="Proteomes" id="UP001595914">
    <property type="component" value="Unassembled WGS sequence"/>
</dbReference>
<accession>A0ABV9FRQ7</accession>
<proteinExistence type="inferred from homology"/>
<dbReference type="Pfam" id="PF02770">
    <property type="entry name" value="Acyl-CoA_dh_M"/>
    <property type="match status" value="1"/>
</dbReference>
<name>A0ABV9FRQ7_9NOCA</name>
<dbReference type="Pfam" id="PF02771">
    <property type="entry name" value="Acyl-CoA_dh_N"/>
    <property type="match status" value="1"/>
</dbReference>
<dbReference type="InterPro" id="IPR036250">
    <property type="entry name" value="AcylCo_DH-like_C"/>
</dbReference>
<dbReference type="RefSeq" id="WP_378415890.1">
    <property type="nucleotide sequence ID" value="NZ_JBHSFO010000003.1"/>
</dbReference>
<dbReference type="SUPFAM" id="SSF56645">
    <property type="entry name" value="Acyl-CoA dehydrogenase NM domain-like"/>
    <property type="match status" value="1"/>
</dbReference>
<evidence type="ECO:0000256" key="6">
    <source>
        <dbReference type="RuleBase" id="RU362125"/>
    </source>
</evidence>
<protein>
    <submittedName>
        <fullName evidence="10">Acyl-CoA dehydrogenase family protein</fullName>
    </submittedName>
</protein>
<keyword evidence="11" id="KW-1185">Reference proteome</keyword>
<feature type="domain" description="Acyl-CoA dehydrogenase/oxidase C-terminal" evidence="7">
    <location>
        <begin position="237"/>
        <end position="379"/>
    </location>
</feature>
<dbReference type="SUPFAM" id="SSF47203">
    <property type="entry name" value="Acyl-CoA dehydrogenase C-terminal domain-like"/>
    <property type="match status" value="1"/>
</dbReference>
<dbReference type="InterPro" id="IPR046373">
    <property type="entry name" value="Acyl-CoA_Oxase/DH_mid-dom_sf"/>
</dbReference>
<evidence type="ECO:0000256" key="3">
    <source>
        <dbReference type="ARBA" id="ARBA00022630"/>
    </source>
</evidence>
<dbReference type="InterPro" id="IPR037069">
    <property type="entry name" value="AcylCoA_DH/ox_N_sf"/>
</dbReference>
<comment type="cofactor">
    <cofactor evidence="1 6">
        <name>FAD</name>
        <dbReference type="ChEBI" id="CHEBI:57692"/>
    </cofactor>
</comment>
<evidence type="ECO:0000313" key="11">
    <source>
        <dbReference type="Proteomes" id="UP001595914"/>
    </source>
</evidence>